<evidence type="ECO:0000256" key="1">
    <source>
        <dbReference type="ARBA" id="ARBA00022741"/>
    </source>
</evidence>
<accession>A0AAN5CVN6</accession>
<dbReference type="Proteomes" id="UP001328107">
    <property type="component" value="Unassembled WGS sequence"/>
</dbReference>
<feature type="domain" description="Protein kinase" evidence="3">
    <location>
        <begin position="31"/>
        <end position="181"/>
    </location>
</feature>
<organism evidence="4 5">
    <name type="scientific">Pristionchus mayeri</name>
    <dbReference type="NCBI Taxonomy" id="1317129"/>
    <lineage>
        <taxon>Eukaryota</taxon>
        <taxon>Metazoa</taxon>
        <taxon>Ecdysozoa</taxon>
        <taxon>Nematoda</taxon>
        <taxon>Chromadorea</taxon>
        <taxon>Rhabditida</taxon>
        <taxon>Rhabditina</taxon>
        <taxon>Diplogasteromorpha</taxon>
        <taxon>Diplogasteroidea</taxon>
        <taxon>Neodiplogasteridae</taxon>
        <taxon>Pristionchus</taxon>
    </lineage>
</organism>
<dbReference type="PROSITE" id="PS50011">
    <property type="entry name" value="PROTEIN_KINASE_DOM"/>
    <property type="match status" value="1"/>
</dbReference>
<proteinExistence type="predicted"/>
<feature type="non-terminal residue" evidence="4">
    <location>
        <position position="1"/>
    </location>
</feature>
<dbReference type="Gene3D" id="1.10.510.10">
    <property type="entry name" value="Transferase(Phosphotransferase) domain 1"/>
    <property type="match status" value="1"/>
</dbReference>
<keyword evidence="5" id="KW-1185">Reference proteome</keyword>
<dbReference type="GO" id="GO:0005524">
    <property type="term" value="F:ATP binding"/>
    <property type="evidence" value="ECO:0007669"/>
    <property type="project" value="UniProtKB-KW"/>
</dbReference>
<comment type="caution">
    <text evidence="4">The sequence shown here is derived from an EMBL/GenBank/DDBJ whole genome shotgun (WGS) entry which is preliminary data.</text>
</comment>
<sequence length="181" mass="21369">LGEPRTPLFRTVSLFDHRFQTYTTFTVPRRYTNLKFINGGSRGTLVSSDDTEKRAHVAIMKLNPVLSEHREAQTFYRELILRKSIVHPNVVQTLSVFTPQSILDDFQDIYIVMTLMQYDLETVIYKTRSDHKTLSFLIYQILCAVNHLHREGVILRLWSQRRLFTEVAQLWARNRLQGRKE</sequence>
<keyword evidence="2" id="KW-0067">ATP-binding</keyword>
<evidence type="ECO:0000259" key="3">
    <source>
        <dbReference type="PROSITE" id="PS50011"/>
    </source>
</evidence>
<reference evidence="5" key="1">
    <citation type="submission" date="2022-10" db="EMBL/GenBank/DDBJ databases">
        <title>Genome assembly of Pristionchus species.</title>
        <authorList>
            <person name="Yoshida K."/>
            <person name="Sommer R.J."/>
        </authorList>
    </citation>
    <scope>NUCLEOTIDE SEQUENCE [LARGE SCALE GENOMIC DNA]</scope>
    <source>
        <strain evidence="5">RS5460</strain>
    </source>
</reference>
<dbReference type="PANTHER" id="PTHR24055">
    <property type="entry name" value="MITOGEN-ACTIVATED PROTEIN KINASE"/>
    <property type="match status" value="1"/>
</dbReference>
<dbReference type="Pfam" id="PF00069">
    <property type="entry name" value="Pkinase"/>
    <property type="match status" value="1"/>
</dbReference>
<dbReference type="InterPro" id="IPR000719">
    <property type="entry name" value="Prot_kinase_dom"/>
</dbReference>
<dbReference type="GO" id="GO:0004672">
    <property type="term" value="F:protein kinase activity"/>
    <property type="evidence" value="ECO:0007669"/>
    <property type="project" value="InterPro"/>
</dbReference>
<evidence type="ECO:0000313" key="4">
    <source>
        <dbReference type="EMBL" id="GMR51876.1"/>
    </source>
</evidence>
<dbReference type="Gene3D" id="3.30.200.20">
    <property type="entry name" value="Phosphorylase Kinase, domain 1"/>
    <property type="match status" value="1"/>
</dbReference>
<dbReference type="EMBL" id="BTRK01000005">
    <property type="protein sequence ID" value="GMR51876.1"/>
    <property type="molecule type" value="Genomic_DNA"/>
</dbReference>
<dbReference type="SUPFAM" id="SSF56112">
    <property type="entry name" value="Protein kinase-like (PK-like)"/>
    <property type="match status" value="1"/>
</dbReference>
<dbReference type="AlphaFoldDB" id="A0AAN5CVN6"/>
<evidence type="ECO:0000313" key="5">
    <source>
        <dbReference type="Proteomes" id="UP001328107"/>
    </source>
</evidence>
<dbReference type="InterPro" id="IPR050117">
    <property type="entry name" value="MAPK"/>
</dbReference>
<dbReference type="InterPro" id="IPR011009">
    <property type="entry name" value="Kinase-like_dom_sf"/>
</dbReference>
<evidence type="ECO:0000256" key="2">
    <source>
        <dbReference type="ARBA" id="ARBA00022840"/>
    </source>
</evidence>
<name>A0AAN5CVN6_9BILA</name>
<gene>
    <name evidence="4" type="ORF">PMAYCL1PPCAC_22071</name>
</gene>
<keyword evidence="1" id="KW-0547">Nucleotide-binding</keyword>
<protein>
    <recommendedName>
        <fullName evidence="3">Protein kinase domain-containing protein</fullName>
    </recommendedName>
</protein>